<evidence type="ECO:0000313" key="2">
    <source>
        <dbReference type="Proteomes" id="UP000217994"/>
    </source>
</evidence>
<proteinExistence type="predicted"/>
<accession>A0A2A4FP15</accession>
<protein>
    <submittedName>
        <fullName evidence="1">Uncharacterized protein</fullName>
    </submittedName>
</protein>
<gene>
    <name evidence="1" type="ORF">BZL54_01890</name>
</gene>
<dbReference type="RefSeq" id="WP_084907845.1">
    <property type="nucleotide sequence ID" value="NZ_MTZU01000005.1"/>
</dbReference>
<sequence>MPGPYNGNGKAMPDSVAHGALPGAGGPASFHDAFASSYRNLYDKLAAAWNSVEIRQAIAEADHELQRRLAVLSSPGQELERCEVMVQYLQTVRELGAPERQMAKIAFAYSRYIDEVRDIWSRPDIHSIEPRELSAFGESIAWAGYFASLRP</sequence>
<evidence type="ECO:0000313" key="1">
    <source>
        <dbReference type="EMBL" id="PCE34099.1"/>
    </source>
</evidence>
<dbReference type="EMBL" id="MTZU01000005">
    <property type="protein sequence ID" value="PCE34099.1"/>
    <property type="molecule type" value="Genomic_DNA"/>
</dbReference>
<dbReference type="AlphaFoldDB" id="A0A2A4FP15"/>
<dbReference type="Proteomes" id="UP000217994">
    <property type="component" value="Unassembled WGS sequence"/>
</dbReference>
<name>A0A2A4FP15_9BURK</name>
<reference evidence="1 2" key="1">
    <citation type="submission" date="2017-01" db="EMBL/GenBank/DDBJ databases">
        <title>Whole-Genome Shotgun Sequencing of Two beta-Proteobacterial Species in Search of the Bulgecin Biosynthetic Cluster.</title>
        <authorList>
            <person name="Horsman M.E."/>
            <person name="Marous D.R."/>
            <person name="Li R."/>
            <person name="Oliver R.A."/>
            <person name="Byun B."/>
            <person name="Emrich S.J."/>
            <person name="Boggess B."/>
            <person name="Townsend C.A."/>
            <person name="Mobashery S."/>
        </authorList>
    </citation>
    <scope>NUCLEOTIDE SEQUENCE [LARGE SCALE GENOMIC DNA]</scope>
    <source>
        <strain evidence="1 2">ATCC 31433</strain>
    </source>
</reference>
<organism evidence="1 2">
    <name type="scientific">Burkholderia ubonensis subsp. mesacidophila</name>
    <dbReference type="NCBI Taxonomy" id="265293"/>
    <lineage>
        <taxon>Bacteria</taxon>
        <taxon>Pseudomonadati</taxon>
        <taxon>Pseudomonadota</taxon>
        <taxon>Betaproteobacteria</taxon>
        <taxon>Burkholderiales</taxon>
        <taxon>Burkholderiaceae</taxon>
        <taxon>Burkholderia</taxon>
        <taxon>Burkholderia cepacia complex</taxon>
    </lineage>
</organism>
<comment type="caution">
    <text evidence="1">The sequence shown here is derived from an EMBL/GenBank/DDBJ whole genome shotgun (WGS) entry which is preliminary data.</text>
</comment>